<name>H8XT89_FLAIG</name>
<feature type="transmembrane region" description="Helical" evidence="5">
    <location>
        <begin position="386"/>
        <end position="403"/>
    </location>
</feature>
<feature type="transmembrane region" description="Helical" evidence="5">
    <location>
        <begin position="409"/>
        <end position="426"/>
    </location>
</feature>
<proteinExistence type="predicted"/>
<feature type="transmembrane region" description="Helical" evidence="5">
    <location>
        <begin position="362"/>
        <end position="379"/>
    </location>
</feature>
<feature type="transmembrane region" description="Helical" evidence="5">
    <location>
        <begin position="6"/>
        <end position="28"/>
    </location>
</feature>
<dbReference type="GO" id="GO:0016020">
    <property type="term" value="C:membrane"/>
    <property type="evidence" value="ECO:0007669"/>
    <property type="project" value="UniProtKB-SubCell"/>
</dbReference>
<accession>H8XT89</accession>
<feature type="transmembrane region" description="Helical" evidence="5">
    <location>
        <begin position="214"/>
        <end position="231"/>
    </location>
</feature>
<keyword evidence="3 5" id="KW-1133">Transmembrane helix</keyword>
<feature type="transmembrane region" description="Helical" evidence="5">
    <location>
        <begin position="146"/>
        <end position="166"/>
    </location>
</feature>
<feature type="transmembrane region" description="Helical" evidence="5">
    <location>
        <begin position="266"/>
        <end position="285"/>
    </location>
</feature>
<dbReference type="PATRIC" id="fig|1094466.5.peg.690"/>
<evidence type="ECO:0000313" key="7">
    <source>
        <dbReference type="EMBL" id="CCG52686.1"/>
    </source>
</evidence>
<evidence type="ECO:0000259" key="6">
    <source>
        <dbReference type="Pfam" id="PF04932"/>
    </source>
</evidence>
<comment type="subcellular location">
    <subcellularLocation>
        <location evidence="1">Membrane</location>
        <topology evidence="1">Multi-pass membrane protein</topology>
    </subcellularLocation>
</comment>
<dbReference type="Pfam" id="PF04932">
    <property type="entry name" value="Wzy_C"/>
    <property type="match status" value="1"/>
</dbReference>
<feature type="transmembrane region" description="Helical" evidence="5">
    <location>
        <begin position="186"/>
        <end position="207"/>
    </location>
</feature>
<evidence type="ECO:0000256" key="3">
    <source>
        <dbReference type="ARBA" id="ARBA00022989"/>
    </source>
</evidence>
<dbReference type="AlphaFoldDB" id="H8XT89"/>
<dbReference type="eggNOG" id="COG3307">
    <property type="taxonomic scope" value="Bacteria"/>
</dbReference>
<dbReference type="PANTHER" id="PTHR37422">
    <property type="entry name" value="TEICHURONIC ACID BIOSYNTHESIS PROTEIN TUAE"/>
    <property type="match status" value="1"/>
</dbReference>
<organism evidence="7 8">
    <name type="scientific">Flavobacterium indicum (strain DSM 17447 / CIP 109464 / GPTSA100-9)</name>
    <dbReference type="NCBI Taxonomy" id="1094466"/>
    <lineage>
        <taxon>Bacteria</taxon>
        <taxon>Pseudomonadati</taxon>
        <taxon>Bacteroidota</taxon>
        <taxon>Flavobacteriia</taxon>
        <taxon>Flavobacteriales</taxon>
        <taxon>Flavobacteriaceae</taxon>
        <taxon>Flavobacterium</taxon>
    </lineage>
</organism>
<sequence length="443" mass="50444">MAFVIHNFSSVVFLLMPLYLLLGTIWVIRNKDQNFEVLSLLIYTIGFEMIFRMKSDGAFFDIGKYAVIYFSILGFGFKKISLKAWPYFLILILFVPGIYLTVNTFFFQIDVRKKILFNLLGPFSLVAASLYCYGKFITLEDLIKRLKILTGPLLTILFLVILYTPSDFKQLIQYNTSSNFAASGGFGPNQISTILGLGCFVYYVAFLTEVKDKILKYVFLGIFAIFLYRGLLTFSRGGMITFFVMFTFFNFKVFKILNNKARTNYLLVLFGLIVTLTIVWIYASVSTNGMIVNRYSNKDAAGRLKESSMSGREDIMSNDFDLFIENPVFGVGPGIGGMIRGEGSVTMGAQAHSEPTRLLSEHGVFGLFILLFLIFVPIIKYYRDRNFYHIFFFSFLIFWGLTINHAATRIVASSVVYALALLNIYLPTNTNSESIEQNPVHRE</sequence>
<gene>
    <name evidence="7" type="ordered locus">KQS_03500</name>
</gene>
<feature type="transmembrane region" description="Helical" evidence="5">
    <location>
        <begin position="115"/>
        <end position="134"/>
    </location>
</feature>
<keyword evidence="4 5" id="KW-0472">Membrane</keyword>
<feature type="transmembrane region" description="Helical" evidence="5">
    <location>
        <begin position="57"/>
        <end position="77"/>
    </location>
</feature>
<reference evidence="7 8" key="1">
    <citation type="journal article" date="2012" name="J. Bacteriol.">
        <title>Complete Genome Sequence of Flavobacterium indicum GPSTA100-9T, Isolated from Warm Spring Water.</title>
        <authorList>
            <person name="Barbier P."/>
            <person name="Houel A."/>
            <person name="Loux V."/>
            <person name="Poulain J."/>
            <person name="Bernardet J.F."/>
            <person name="Touchon M."/>
            <person name="Duchaud E."/>
        </authorList>
    </citation>
    <scope>NUCLEOTIDE SEQUENCE [LARGE SCALE GENOMIC DNA]</scope>
    <source>
        <strain evidence="8">DSM 17447 / CIP 109464 / GPTSA100-9</strain>
    </source>
</reference>
<feature type="domain" description="O-antigen ligase-related" evidence="6">
    <location>
        <begin position="223"/>
        <end position="371"/>
    </location>
</feature>
<dbReference type="KEGG" id="fin:KQS_03500"/>
<dbReference type="Proteomes" id="UP000007599">
    <property type="component" value="Chromosome I"/>
</dbReference>
<evidence type="ECO:0000313" key="8">
    <source>
        <dbReference type="Proteomes" id="UP000007599"/>
    </source>
</evidence>
<evidence type="ECO:0000256" key="5">
    <source>
        <dbReference type="SAM" id="Phobius"/>
    </source>
</evidence>
<protein>
    <recommendedName>
        <fullName evidence="6">O-antigen ligase-related domain-containing protein</fullName>
    </recommendedName>
</protein>
<reference evidence="8" key="2">
    <citation type="submission" date="2012-03" db="EMBL/GenBank/DDBJ databases">
        <title>Complete genome sequence of Flavobacterium indicum GPTSA100-9T, isolated from warm spring water.</title>
        <authorList>
            <person name="Barbier P."/>
            <person name="Houel A."/>
            <person name="Loux V."/>
            <person name="Poulain J."/>
            <person name="Bernardet J.-F."/>
            <person name="Touchon M."/>
            <person name="Duchaud E."/>
        </authorList>
    </citation>
    <scope>NUCLEOTIDE SEQUENCE [LARGE SCALE GENOMIC DNA]</scope>
    <source>
        <strain evidence="8">DSM 17447 / CIP 109464 / GPTSA100-9</strain>
    </source>
</reference>
<feature type="transmembrane region" description="Helical" evidence="5">
    <location>
        <begin position="84"/>
        <end position="109"/>
    </location>
</feature>
<dbReference type="HOGENOM" id="CLU_605137_0_0_10"/>
<dbReference type="EMBL" id="HE774682">
    <property type="protein sequence ID" value="CCG52686.1"/>
    <property type="molecule type" value="Genomic_DNA"/>
</dbReference>
<keyword evidence="2 5" id="KW-0812">Transmembrane</keyword>
<feature type="transmembrane region" description="Helical" evidence="5">
    <location>
        <begin position="237"/>
        <end position="254"/>
    </location>
</feature>
<evidence type="ECO:0000256" key="2">
    <source>
        <dbReference type="ARBA" id="ARBA00022692"/>
    </source>
</evidence>
<dbReference type="InterPro" id="IPR007016">
    <property type="entry name" value="O-antigen_ligase-rel_domated"/>
</dbReference>
<evidence type="ECO:0000256" key="4">
    <source>
        <dbReference type="ARBA" id="ARBA00023136"/>
    </source>
</evidence>
<dbReference type="PANTHER" id="PTHR37422:SF13">
    <property type="entry name" value="LIPOPOLYSACCHARIDE BIOSYNTHESIS PROTEIN PA4999-RELATED"/>
    <property type="match status" value="1"/>
</dbReference>
<dbReference type="InterPro" id="IPR051533">
    <property type="entry name" value="WaaL-like"/>
</dbReference>
<evidence type="ECO:0000256" key="1">
    <source>
        <dbReference type="ARBA" id="ARBA00004141"/>
    </source>
</evidence>
<keyword evidence="8" id="KW-1185">Reference proteome</keyword>
<dbReference type="STRING" id="1094466.KQS_03500"/>